<keyword evidence="2" id="KW-0472">Membrane</keyword>
<accession>A0ABN7AJG2</accession>
<evidence type="ECO:0000256" key="1">
    <source>
        <dbReference type="SAM" id="MobiDB-lite"/>
    </source>
</evidence>
<keyword evidence="4" id="KW-1185">Reference proteome</keyword>
<keyword evidence="2" id="KW-0812">Transmembrane</keyword>
<sequence length="118" mass="13098">MCGKEKFKAKEAKGSHSSDEAPPPAVLIKPPPPRLIIAARGPATRRRRGRLLISKPASSPWPPGPFFCLRIYRTLRRRRKGLSLRGVPYLTPFSLARSSLVAIVFADRPFHPAARFSA</sequence>
<evidence type="ECO:0000313" key="3">
    <source>
        <dbReference type="EMBL" id="BES91021.1"/>
    </source>
</evidence>
<feature type="compositionally biased region" description="Basic and acidic residues" evidence="1">
    <location>
        <begin position="1"/>
        <end position="19"/>
    </location>
</feature>
<keyword evidence="2" id="KW-1133">Transmembrane helix</keyword>
<gene>
    <name evidence="3" type="ORF">NTJ_03830</name>
</gene>
<reference evidence="3 4" key="1">
    <citation type="submission" date="2023-09" db="EMBL/GenBank/DDBJ databases">
        <title>Nesidiocoris tenuis whole genome shotgun sequence.</title>
        <authorList>
            <person name="Shibata T."/>
            <person name="Shimoda M."/>
            <person name="Kobayashi T."/>
            <person name="Uehara T."/>
        </authorList>
    </citation>
    <scope>NUCLEOTIDE SEQUENCE [LARGE SCALE GENOMIC DNA]</scope>
    <source>
        <strain evidence="3 4">Japan</strain>
    </source>
</reference>
<dbReference type="Proteomes" id="UP001307889">
    <property type="component" value="Chromosome 2"/>
</dbReference>
<proteinExistence type="predicted"/>
<name>A0ABN7AJG2_9HEMI</name>
<dbReference type="EMBL" id="AP028910">
    <property type="protein sequence ID" value="BES91021.1"/>
    <property type="molecule type" value="Genomic_DNA"/>
</dbReference>
<protein>
    <submittedName>
        <fullName evidence="3">Uncharacterized protein</fullName>
    </submittedName>
</protein>
<feature type="transmembrane region" description="Helical" evidence="2">
    <location>
        <begin position="86"/>
        <end position="106"/>
    </location>
</feature>
<feature type="region of interest" description="Disordered" evidence="1">
    <location>
        <begin position="1"/>
        <end position="27"/>
    </location>
</feature>
<evidence type="ECO:0000313" key="4">
    <source>
        <dbReference type="Proteomes" id="UP001307889"/>
    </source>
</evidence>
<organism evidence="3 4">
    <name type="scientific">Nesidiocoris tenuis</name>
    <dbReference type="NCBI Taxonomy" id="355587"/>
    <lineage>
        <taxon>Eukaryota</taxon>
        <taxon>Metazoa</taxon>
        <taxon>Ecdysozoa</taxon>
        <taxon>Arthropoda</taxon>
        <taxon>Hexapoda</taxon>
        <taxon>Insecta</taxon>
        <taxon>Pterygota</taxon>
        <taxon>Neoptera</taxon>
        <taxon>Paraneoptera</taxon>
        <taxon>Hemiptera</taxon>
        <taxon>Heteroptera</taxon>
        <taxon>Panheteroptera</taxon>
        <taxon>Cimicomorpha</taxon>
        <taxon>Miridae</taxon>
        <taxon>Dicyphina</taxon>
        <taxon>Nesidiocoris</taxon>
    </lineage>
</organism>
<evidence type="ECO:0000256" key="2">
    <source>
        <dbReference type="SAM" id="Phobius"/>
    </source>
</evidence>